<proteinExistence type="predicted"/>
<evidence type="ECO:0000256" key="1">
    <source>
        <dbReference type="SAM" id="Phobius"/>
    </source>
</evidence>
<sequence length="314" mass="36718">MNLKRLLRLTRYFISFILFLSSIGIYFTNRLMYMRKKEDQFILEREKEAGRLDPIEYESLPKKEVLVPSPFGYDLKMVIIEPYETNRYIIIAHGVTENKMNSIKYMNLFLKRGFNAVIYDHRRHGESGGKTTSFGHYEKFDLKTIVDWLKEEKGANILLGIHGESMGAATMLLYAGMLEDGADFYIADCPFSDFKELLTYQLKSEMKLPPKLILPVADLFLRMRQKYSIKNVSPISFIENIQKPILFIHSKKDDFILPSMSQDLYERKIGPKKLYLATNGVHAQSLNENPDDYEKSIDEFLSEFVYPDHQQFNH</sequence>
<feature type="transmembrane region" description="Helical" evidence="1">
    <location>
        <begin position="12"/>
        <end position="28"/>
    </location>
</feature>
<dbReference type="Gene3D" id="3.40.50.1820">
    <property type="entry name" value="alpha/beta hydrolase"/>
    <property type="match status" value="1"/>
</dbReference>
<name>A0ABS5NTH2_9BACI</name>
<dbReference type="InterPro" id="IPR022742">
    <property type="entry name" value="Hydrolase_4"/>
</dbReference>
<keyword evidence="1" id="KW-0472">Membrane</keyword>
<evidence type="ECO:0000313" key="3">
    <source>
        <dbReference type="EMBL" id="MBS4191126.1"/>
    </source>
</evidence>
<dbReference type="Pfam" id="PF12146">
    <property type="entry name" value="Hydrolase_4"/>
    <property type="match status" value="1"/>
</dbReference>
<dbReference type="Proteomes" id="UP000681027">
    <property type="component" value="Unassembled WGS sequence"/>
</dbReference>
<protein>
    <submittedName>
        <fullName evidence="3">Alpha/beta hydrolase</fullName>
    </submittedName>
</protein>
<accession>A0ABS5NTH2</accession>
<keyword evidence="1" id="KW-0812">Transmembrane</keyword>
<dbReference type="InterPro" id="IPR052920">
    <property type="entry name" value="DNA-binding_regulatory"/>
</dbReference>
<dbReference type="InterPro" id="IPR029058">
    <property type="entry name" value="AB_hydrolase_fold"/>
</dbReference>
<dbReference type="PANTHER" id="PTHR43358">
    <property type="entry name" value="ALPHA/BETA-HYDROLASE"/>
    <property type="match status" value="1"/>
</dbReference>
<comment type="caution">
    <text evidence="3">The sequence shown here is derived from an EMBL/GenBank/DDBJ whole genome shotgun (WGS) entry which is preliminary data.</text>
</comment>
<keyword evidence="1" id="KW-1133">Transmembrane helix</keyword>
<dbReference type="EMBL" id="JAGYPM010000003">
    <property type="protein sequence ID" value="MBS4191126.1"/>
    <property type="molecule type" value="Genomic_DNA"/>
</dbReference>
<organism evidence="3 4">
    <name type="scientific">Cytobacillus citreus</name>
    <dbReference type="NCBI Taxonomy" id="2833586"/>
    <lineage>
        <taxon>Bacteria</taxon>
        <taxon>Bacillati</taxon>
        <taxon>Bacillota</taxon>
        <taxon>Bacilli</taxon>
        <taxon>Bacillales</taxon>
        <taxon>Bacillaceae</taxon>
        <taxon>Cytobacillus</taxon>
    </lineage>
</organism>
<evidence type="ECO:0000313" key="4">
    <source>
        <dbReference type="Proteomes" id="UP000681027"/>
    </source>
</evidence>
<dbReference type="GO" id="GO:0016787">
    <property type="term" value="F:hydrolase activity"/>
    <property type="evidence" value="ECO:0007669"/>
    <property type="project" value="UniProtKB-KW"/>
</dbReference>
<keyword evidence="4" id="KW-1185">Reference proteome</keyword>
<evidence type="ECO:0000259" key="2">
    <source>
        <dbReference type="Pfam" id="PF12146"/>
    </source>
</evidence>
<feature type="domain" description="Serine aminopeptidase S33" evidence="2">
    <location>
        <begin position="86"/>
        <end position="198"/>
    </location>
</feature>
<keyword evidence="3" id="KW-0378">Hydrolase</keyword>
<dbReference type="PANTHER" id="PTHR43358:SF5">
    <property type="entry name" value="EXPORTED PROTEIN"/>
    <property type="match status" value="1"/>
</dbReference>
<dbReference type="SUPFAM" id="SSF53474">
    <property type="entry name" value="alpha/beta-Hydrolases"/>
    <property type="match status" value="1"/>
</dbReference>
<reference evidence="3 4" key="1">
    <citation type="submission" date="2021-05" db="EMBL/GenBank/DDBJ databases">
        <title>Novel Bacillus species.</title>
        <authorList>
            <person name="Liu G."/>
        </authorList>
    </citation>
    <scope>NUCLEOTIDE SEQUENCE [LARGE SCALE GENOMIC DNA]</scope>
    <source>
        <strain evidence="3 4">FJAT-49705</strain>
    </source>
</reference>
<gene>
    <name evidence="3" type="ORF">KHA94_13125</name>
</gene>